<dbReference type="InParanoid" id="A0A0B2UK64"/>
<dbReference type="InterPro" id="IPR002035">
    <property type="entry name" value="VWF_A"/>
</dbReference>
<dbReference type="OrthoDB" id="1731724at2759"/>
<dbReference type="Pfam" id="PF13519">
    <property type="entry name" value="VWA_2"/>
    <property type="match status" value="1"/>
</dbReference>
<dbReference type="AlphaFoldDB" id="A0A0B2UK64"/>
<feature type="domain" description="VWFA" evidence="1">
    <location>
        <begin position="5"/>
        <end position="110"/>
    </location>
</feature>
<dbReference type="EMBL" id="JOKQ01000005">
    <property type="protein sequence ID" value="KHN69629.1"/>
    <property type="molecule type" value="Genomic_DNA"/>
</dbReference>
<evidence type="ECO:0000259" key="1">
    <source>
        <dbReference type="Pfam" id="PF13519"/>
    </source>
</evidence>
<dbReference type="SUPFAM" id="SSF53300">
    <property type="entry name" value="vWA-like"/>
    <property type="match status" value="1"/>
</dbReference>
<dbReference type="Gene3D" id="3.40.50.410">
    <property type="entry name" value="von Willebrand factor, type A domain"/>
    <property type="match status" value="1"/>
</dbReference>
<proteinExistence type="predicted"/>
<dbReference type="PROSITE" id="PS50330">
    <property type="entry name" value="UIM"/>
    <property type="match status" value="1"/>
</dbReference>
<reference evidence="2 3" key="1">
    <citation type="journal article" date="2014" name="MBio">
        <title>The Ordospora colligata genome; evolution of extreme reduction in microsporidia and host-to-parasite horizontal gene transfer.</title>
        <authorList>
            <person name="Pombert J.-F."/>
            <person name="Haag K.L."/>
            <person name="Beidas S."/>
            <person name="Ebert D."/>
            <person name="Keeling P.J."/>
        </authorList>
    </citation>
    <scope>NUCLEOTIDE SEQUENCE [LARGE SCALE GENOMIC DNA]</scope>
    <source>
        <strain evidence="2 3">OC4</strain>
    </source>
</reference>
<accession>A0A0B2UK64</accession>
<dbReference type="InterPro" id="IPR036465">
    <property type="entry name" value="vWFA_dom_sf"/>
</dbReference>
<dbReference type="VEuPathDB" id="MicrosporidiaDB:M896_050350"/>
<gene>
    <name evidence="2" type="ORF">M896_050350</name>
</gene>
<keyword evidence="2" id="KW-0647">Proteasome</keyword>
<name>A0A0B2UK64_9MICR</name>
<comment type="caution">
    <text evidence="2">The sequence shown here is derived from an EMBL/GenBank/DDBJ whole genome shotgun (WGS) entry which is preliminary data.</text>
</comment>
<dbReference type="GO" id="GO:0000502">
    <property type="term" value="C:proteasome complex"/>
    <property type="evidence" value="ECO:0007669"/>
    <property type="project" value="UniProtKB-KW"/>
</dbReference>
<sequence length="208" mass="23404">MPETIVVIFDNGMFSQNQDYLPSRFVAQQEVVESLISRKFEDNQENTIGIVPLVQVQANDIVTPTKQRSYIKTFLNKIMLNSKTDIMNCLSQCIHIFNQRDAPGCTLVVLLGTKMKDVPTDELFARIYEILTLGINIKMVFFGEALGMSESFKKIGLTSFSCIDIEPNEDLSTQALSFICGGGISDEDDPELAEAIRLSLEEHQRQKK</sequence>
<keyword evidence="3" id="KW-1185">Reference proteome</keyword>
<dbReference type="RefSeq" id="XP_014563671.1">
    <property type="nucleotide sequence ID" value="XM_014708185.1"/>
</dbReference>
<organism evidence="2 3">
    <name type="scientific">Ordospora colligata OC4</name>
    <dbReference type="NCBI Taxonomy" id="1354746"/>
    <lineage>
        <taxon>Eukaryota</taxon>
        <taxon>Fungi</taxon>
        <taxon>Fungi incertae sedis</taxon>
        <taxon>Microsporidia</taxon>
        <taxon>Ordosporidae</taxon>
        <taxon>Ordospora</taxon>
    </lineage>
</organism>
<evidence type="ECO:0000313" key="3">
    <source>
        <dbReference type="Proteomes" id="UP000031056"/>
    </source>
</evidence>
<dbReference type="STRING" id="1354746.A0A0B2UK64"/>
<dbReference type="InterPro" id="IPR003903">
    <property type="entry name" value="UIM_dom"/>
</dbReference>
<dbReference type="Proteomes" id="UP000031056">
    <property type="component" value="Unassembled WGS sequence"/>
</dbReference>
<dbReference type="HOGENOM" id="CLU_098733_0_0_1"/>
<dbReference type="GeneID" id="26261688"/>
<protein>
    <submittedName>
        <fullName evidence="2">Regulatory complex subunit of 26S proteasome</fullName>
    </submittedName>
</protein>
<evidence type="ECO:0000313" key="2">
    <source>
        <dbReference type="EMBL" id="KHN69629.1"/>
    </source>
</evidence>